<dbReference type="SUPFAM" id="SSF51011">
    <property type="entry name" value="Glycosyl hydrolase domain"/>
    <property type="match status" value="1"/>
</dbReference>
<dbReference type="InterPro" id="IPR017853">
    <property type="entry name" value="GH"/>
</dbReference>
<sequence length="647" mass="69180">MHTRLDSRRLRVAHVTTAVGLALFGMSVPTSAVPTSAVPRSAVPAEQHAADAGGVGSWITTADRSQLLNPQPALAFRSGSTGTADTITIDPEQTYQTITGFGASFTDSSAWLIWNSPHRDSIMTTLFDPRQGIGLSTVRQPIGASDFSRSAYTYDDVPKGQTDPNLTRFSITHDEPYVLPLLRRAREINPHTTFMASPWSAPAWMKTSGELVGGSLKREHHQVYANYFVKFLQAYRDAGVPVSLVTPQNEPEFSPGNYPGMLMSAQDQADFIGGALGPAIERAGLDTRILAFDHNWDRPGYPLDVLRNSTAARYTAGSAFHCYAGEPGAQTNVHNAFPGKDVHFTECSGIKTGDEARTFADTLSWQTRNLIIGATRNWAKSVVLWNLALDQNGGPTMNCTTCTGVVTVQGNGTVTYNAEYYVLGHISKFVKPGAVRIGSNTFGQGNIENVAFRNPDGSTVLVVHNSGSGTRTFDVTSTGRHFSTSLSAGAVATFTWSAGSTPPPGGGESALDRSGWRVSASSTPADACCTADTAAKAIDGTSSTRWSTGLAQQPGQWFQIDLGTPRKPTKIVLENGSSTGDHPRGYAVHASDNPSSWGDPITTGQGSDPTTTIHLPAITARYLRITQTGNTGNWWSISELNLYSPAT</sequence>
<name>A0A7C9RTL6_9PSEU</name>
<dbReference type="InterPro" id="IPR033452">
    <property type="entry name" value="GH30_C"/>
</dbReference>
<evidence type="ECO:0000256" key="4">
    <source>
        <dbReference type="RuleBase" id="RU361188"/>
    </source>
</evidence>
<proteinExistence type="inferred from homology"/>
<dbReference type="GO" id="GO:0006680">
    <property type="term" value="P:glucosylceramide catabolic process"/>
    <property type="evidence" value="ECO:0007669"/>
    <property type="project" value="TreeGrafter"/>
</dbReference>
<reference evidence="6 7" key="1">
    <citation type="submission" date="2020-03" db="EMBL/GenBank/DDBJ databases">
        <title>Isolation and identification of active actinomycetes.</title>
        <authorList>
            <person name="Sun X."/>
        </authorList>
    </citation>
    <scope>NUCLEOTIDE SEQUENCE [LARGE SCALE GENOMIC DNA]</scope>
    <source>
        <strain evidence="6 7">NEAU-D13</strain>
    </source>
</reference>
<keyword evidence="2" id="KW-0732">Signal</keyword>
<dbReference type="AlphaFoldDB" id="A0A7C9RTL6"/>
<keyword evidence="3 4" id="KW-0378">Hydrolase</keyword>
<dbReference type="InterPro" id="IPR001139">
    <property type="entry name" value="Glyco_hydro_30"/>
</dbReference>
<dbReference type="InterPro" id="IPR013780">
    <property type="entry name" value="Glyco_hydro_b"/>
</dbReference>
<dbReference type="InterPro" id="IPR008979">
    <property type="entry name" value="Galactose-bd-like_sf"/>
</dbReference>
<feature type="domain" description="F5/8 type C" evidence="5">
    <location>
        <begin position="500"/>
        <end position="645"/>
    </location>
</feature>
<dbReference type="SUPFAM" id="SSF51445">
    <property type="entry name" value="(Trans)glycosidases"/>
    <property type="match status" value="1"/>
</dbReference>
<evidence type="ECO:0000256" key="3">
    <source>
        <dbReference type="ARBA" id="ARBA00022801"/>
    </source>
</evidence>
<dbReference type="EMBL" id="JAAMPJ010000009">
    <property type="protein sequence ID" value="NGY63105.1"/>
    <property type="molecule type" value="Genomic_DNA"/>
</dbReference>
<dbReference type="Pfam" id="PF00754">
    <property type="entry name" value="F5_F8_type_C"/>
    <property type="match status" value="1"/>
</dbReference>
<dbReference type="Gene3D" id="2.60.40.1180">
    <property type="entry name" value="Golgi alpha-mannosidase II"/>
    <property type="match status" value="1"/>
</dbReference>
<protein>
    <submittedName>
        <fullName evidence="6">Glucan endo-1,6-beta-glucosidase</fullName>
    </submittedName>
</protein>
<dbReference type="GO" id="GO:0004348">
    <property type="term" value="F:glucosylceramidase activity"/>
    <property type="evidence" value="ECO:0007669"/>
    <property type="project" value="InterPro"/>
</dbReference>
<dbReference type="PROSITE" id="PS50022">
    <property type="entry name" value="FA58C_3"/>
    <property type="match status" value="1"/>
</dbReference>
<dbReference type="PANTHER" id="PTHR11069:SF23">
    <property type="entry name" value="LYSOSOMAL ACID GLUCOSYLCERAMIDASE"/>
    <property type="match status" value="1"/>
</dbReference>
<dbReference type="Gene3D" id="3.20.20.80">
    <property type="entry name" value="Glycosidases"/>
    <property type="match status" value="1"/>
</dbReference>
<keyword evidence="7" id="KW-1185">Reference proteome</keyword>
<evidence type="ECO:0000259" key="5">
    <source>
        <dbReference type="PROSITE" id="PS50022"/>
    </source>
</evidence>
<accession>A0A7C9RTL6</accession>
<dbReference type="Proteomes" id="UP000481360">
    <property type="component" value="Unassembled WGS sequence"/>
</dbReference>
<dbReference type="InterPro" id="IPR000421">
    <property type="entry name" value="FA58C"/>
</dbReference>
<comment type="caution">
    <text evidence="6">The sequence shown here is derived from an EMBL/GenBank/DDBJ whole genome shotgun (WGS) entry which is preliminary data.</text>
</comment>
<dbReference type="Pfam" id="PF17189">
    <property type="entry name" value="Glyco_hydro_30C"/>
    <property type="match status" value="1"/>
</dbReference>
<evidence type="ECO:0000256" key="2">
    <source>
        <dbReference type="ARBA" id="ARBA00022729"/>
    </source>
</evidence>
<gene>
    <name evidence="6" type="ORF">G7043_29715</name>
</gene>
<dbReference type="InterPro" id="IPR033453">
    <property type="entry name" value="Glyco_hydro_30_TIM-barrel"/>
</dbReference>
<dbReference type="GO" id="GO:0016020">
    <property type="term" value="C:membrane"/>
    <property type="evidence" value="ECO:0007669"/>
    <property type="project" value="GOC"/>
</dbReference>
<dbReference type="Pfam" id="PF02055">
    <property type="entry name" value="Glyco_hydro_30"/>
    <property type="match status" value="1"/>
</dbReference>
<organism evidence="6 7">
    <name type="scientific">Lentzea alba</name>
    <dbReference type="NCBI Taxonomy" id="2714351"/>
    <lineage>
        <taxon>Bacteria</taxon>
        <taxon>Bacillati</taxon>
        <taxon>Actinomycetota</taxon>
        <taxon>Actinomycetes</taxon>
        <taxon>Pseudonocardiales</taxon>
        <taxon>Pseudonocardiaceae</taxon>
        <taxon>Lentzea</taxon>
    </lineage>
</organism>
<evidence type="ECO:0000313" key="7">
    <source>
        <dbReference type="Proteomes" id="UP000481360"/>
    </source>
</evidence>
<dbReference type="SUPFAM" id="SSF49785">
    <property type="entry name" value="Galactose-binding domain-like"/>
    <property type="match status" value="1"/>
</dbReference>
<keyword evidence="4" id="KW-0326">Glycosidase</keyword>
<evidence type="ECO:0000256" key="1">
    <source>
        <dbReference type="ARBA" id="ARBA00005382"/>
    </source>
</evidence>
<dbReference type="RefSeq" id="WP_166051200.1">
    <property type="nucleotide sequence ID" value="NZ_JAAMPJ010000009.1"/>
</dbReference>
<dbReference type="PANTHER" id="PTHR11069">
    <property type="entry name" value="GLUCOSYLCERAMIDASE"/>
    <property type="match status" value="1"/>
</dbReference>
<dbReference type="Gene3D" id="2.60.120.260">
    <property type="entry name" value="Galactose-binding domain-like"/>
    <property type="match status" value="1"/>
</dbReference>
<comment type="similarity">
    <text evidence="1 4">Belongs to the glycosyl hydrolase 30 family.</text>
</comment>
<evidence type="ECO:0000313" key="6">
    <source>
        <dbReference type="EMBL" id="NGY63105.1"/>
    </source>
</evidence>
<dbReference type="PRINTS" id="PR00843">
    <property type="entry name" value="GLHYDRLASE30"/>
</dbReference>